<dbReference type="GO" id="GO:0009103">
    <property type="term" value="P:lipopolysaccharide biosynthetic process"/>
    <property type="evidence" value="ECO:0007669"/>
    <property type="project" value="TreeGrafter"/>
</dbReference>
<keyword evidence="4" id="KW-0012">Acyltransferase</keyword>
<feature type="compositionally biased region" description="Polar residues" evidence="1">
    <location>
        <begin position="378"/>
        <end position="394"/>
    </location>
</feature>
<dbReference type="PANTHER" id="PTHR23028">
    <property type="entry name" value="ACETYLTRANSFERASE"/>
    <property type="match status" value="1"/>
</dbReference>
<dbReference type="eggNOG" id="COG1835">
    <property type="taxonomic scope" value="Bacteria"/>
</dbReference>
<dbReference type="AlphaFoldDB" id="D6Z9U7"/>
<organism evidence="4 5">
    <name type="scientific">Segniliparus rotundus (strain ATCC BAA-972 / CDC 1076 / CIP 108378 / DSM 44985 / JCM 13578)</name>
    <dbReference type="NCBI Taxonomy" id="640132"/>
    <lineage>
        <taxon>Bacteria</taxon>
        <taxon>Bacillati</taxon>
        <taxon>Actinomycetota</taxon>
        <taxon>Actinomycetes</taxon>
        <taxon>Mycobacteriales</taxon>
        <taxon>Segniliparaceae</taxon>
        <taxon>Segniliparus</taxon>
    </lineage>
</organism>
<feature type="transmembrane region" description="Helical" evidence="2">
    <location>
        <begin position="198"/>
        <end position="217"/>
    </location>
</feature>
<evidence type="ECO:0000256" key="2">
    <source>
        <dbReference type="SAM" id="Phobius"/>
    </source>
</evidence>
<sequence length="400" mass="42719">MSQTTASASREFLPALQGLRWFSALAVLGTHTAFLTGAGVGHWYQHVFSRLDLAVAVFFALSGFLLWRPHAACARGRGAAPRLSQYYRSRAARILPAYWVVVCVVLVSVRADARVWFANLALAQPFVPFTLATGLTQMWSLSVEVSFYLVLPACAAAMSKLEGAHARWRAPALLAVSAVSLGWAFLPWPDEDFANPKLWLPGYLPWFAAGMVLSELRSQGWAVRGRSRWACLLAAVVSFGLECTGLGGPPDLTLVQPWQFATKIGLGAVLAAALLAPAALAGPQSGHRVLAHPVTLALGRWSYSFFLWHLAVLGVLLPILGLPASGVRIAVAFVVAMVFSVGVSALSYAWVEFPCARRWGSSRPEGAAPSKSAEPSKITEQTAPPSAISASSCGASVLPR</sequence>
<dbReference type="HOGENOM" id="CLU_005679_1_3_11"/>
<keyword evidence="4" id="KW-0808">Transferase</keyword>
<feature type="transmembrane region" description="Helical" evidence="2">
    <location>
        <begin position="301"/>
        <end position="321"/>
    </location>
</feature>
<feature type="transmembrane region" description="Helical" evidence="2">
    <location>
        <begin position="229"/>
        <end position="248"/>
    </location>
</feature>
<dbReference type="STRING" id="640132.Srot_2165"/>
<dbReference type="Proteomes" id="UP000002247">
    <property type="component" value="Chromosome"/>
</dbReference>
<feature type="transmembrane region" description="Helical" evidence="2">
    <location>
        <begin position="137"/>
        <end position="158"/>
    </location>
</feature>
<feature type="transmembrane region" description="Helical" evidence="2">
    <location>
        <begin position="260"/>
        <end position="280"/>
    </location>
</feature>
<dbReference type="Pfam" id="PF01757">
    <property type="entry name" value="Acyl_transf_3"/>
    <property type="match status" value="1"/>
</dbReference>
<evidence type="ECO:0000259" key="3">
    <source>
        <dbReference type="Pfam" id="PF01757"/>
    </source>
</evidence>
<evidence type="ECO:0000313" key="4">
    <source>
        <dbReference type="EMBL" id="ADG98617.1"/>
    </source>
</evidence>
<evidence type="ECO:0000313" key="5">
    <source>
        <dbReference type="Proteomes" id="UP000002247"/>
    </source>
</evidence>
<feature type="transmembrane region" description="Helical" evidence="2">
    <location>
        <begin position="170"/>
        <end position="186"/>
    </location>
</feature>
<dbReference type="PANTHER" id="PTHR23028:SF53">
    <property type="entry name" value="ACYL_TRANSF_3 DOMAIN-CONTAINING PROTEIN"/>
    <property type="match status" value="1"/>
</dbReference>
<feature type="transmembrane region" description="Helical" evidence="2">
    <location>
        <begin position="97"/>
        <end position="117"/>
    </location>
</feature>
<proteinExistence type="predicted"/>
<name>D6Z9U7_SEGRD</name>
<feature type="transmembrane region" description="Helical" evidence="2">
    <location>
        <begin position="47"/>
        <end position="67"/>
    </location>
</feature>
<dbReference type="KEGG" id="srt:Srot_2165"/>
<feature type="region of interest" description="Disordered" evidence="1">
    <location>
        <begin position="360"/>
        <end position="400"/>
    </location>
</feature>
<keyword evidence="2" id="KW-0472">Membrane</keyword>
<evidence type="ECO:0000256" key="1">
    <source>
        <dbReference type="SAM" id="MobiDB-lite"/>
    </source>
</evidence>
<keyword evidence="2" id="KW-0812">Transmembrane</keyword>
<feature type="transmembrane region" description="Helical" evidence="2">
    <location>
        <begin position="21"/>
        <end position="41"/>
    </location>
</feature>
<keyword evidence="5" id="KW-1185">Reference proteome</keyword>
<reference evidence="4 5" key="1">
    <citation type="journal article" date="2010" name="Stand. Genomic Sci.">
        <title>Complete genome sequence of Segniliparus rotundus type strain (CDC 1076).</title>
        <authorList>
            <person name="Sikorski J."/>
            <person name="Lapidus A."/>
            <person name="Copeland A."/>
            <person name="Misra M."/>
            <person name="Glavina Del Rio T."/>
            <person name="Nolan M."/>
            <person name="Lucas S."/>
            <person name="Chen F."/>
            <person name="Tice H."/>
            <person name="Cheng J.F."/>
            <person name="Jando M."/>
            <person name="Schneider S."/>
            <person name="Bruce D."/>
            <person name="Goodwin L."/>
            <person name="Pitluck S."/>
            <person name="Liolios K."/>
            <person name="Mikhailova N."/>
            <person name="Pati A."/>
            <person name="Ivanova N."/>
            <person name="Mavromatis K."/>
            <person name="Chen A."/>
            <person name="Palaniappan K."/>
            <person name="Chertkov O."/>
            <person name="Land M."/>
            <person name="Hauser L."/>
            <person name="Chang Y.J."/>
            <person name="Jeffries C.D."/>
            <person name="Brettin T."/>
            <person name="Detter J.C."/>
            <person name="Han C."/>
            <person name="Rohde M."/>
            <person name="Goker M."/>
            <person name="Bristow J."/>
            <person name="Eisen J.A."/>
            <person name="Markowitz V."/>
            <person name="Hugenholtz P."/>
            <person name="Kyrpides N.C."/>
            <person name="Klenk H.P."/>
        </authorList>
    </citation>
    <scope>NUCLEOTIDE SEQUENCE [LARGE SCALE GENOMIC DNA]</scope>
    <source>
        <strain evidence="5">ATCC BAA-972 / CDC 1076 / CIP 108378 / DSM 44985 / JCM 13578</strain>
    </source>
</reference>
<accession>D6Z9U7</accession>
<dbReference type="GO" id="GO:0016020">
    <property type="term" value="C:membrane"/>
    <property type="evidence" value="ECO:0007669"/>
    <property type="project" value="TreeGrafter"/>
</dbReference>
<feature type="transmembrane region" description="Helical" evidence="2">
    <location>
        <begin position="327"/>
        <end position="351"/>
    </location>
</feature>
<keyword evidence="2" id="KW-1133">Transmembrane helix</keyword>
<protein>
    <submittedName>
        <fullName evidence="4">Acyltransferase 3</fullName>
    </submittedName>
</protein>
<dbReference type="InterPro" id="IPR050879">
    <property type="entry name" value="Acyltransferase_3"/>
</dbReference>
<dbReference type="GO" id="GO:0016747">
    <property type="term" value="F:acyltransferase activity, transferring groups other than amino-acyl groups"/>
    <property type="evidence" value="ECO:0007669"/>
    <property type="project" value="InterPro"/>
</dbReference>
<dbReference type="InterPro" id="IPR002656">
    <property type="entry name" value="Acyl_transf_3_dom"/>
</dbReference>
<feature type="domain" description="Acyltransferase 3" evidence="3">
    <location>
        <begin position="15"/>
        <end position="345"/>
    </location>
</feature>
<dbReference type="EMBL" id="CP001958">
    <property type="protein sequence ID" value="ADG98617.1"/>
    <property type="molecule type" value="Genomic_DNA"/>
</dbReference>
<gene>
    <name evidence="4" type="ordered locus">Srot_2165</name>
</gene>